<evidence type="ECO:0000259" key="1">
    <source>
        <dbReference type="Pfam" id="PF00266"/>
    </source>
</evidence>
<reference evidence="2 3" key="1">
    <citation type="submission" date="2020-08" db="EMBL/GenBank/DDBJ databases">
        <title>Cohnella phylogeny.</title>
        <authorList>
            <person name="Dunlap C."/>
        </authorList>
    </citation>
    <scope>NUCLEOTIDE SEQUENCE [LARGE SCALE GENOMIC DNA]</scope>
    <source>
        <strain evidence="2 3">DSM 25239</strain>
    </source>
</reference>
<dbReference type="InterPro" id="IPR015421">
    <property type="entry name" value="PyrdxlP-dep_Trfase_major"/>
</dbReference>
<dbReference type="AlphaFoldDB" id="A0A841U2K0"/>
<keyword evidence="2" id="KW-0032">Aminotransferase</keyword>
<protein>
    <submittedName>
        <fullName evidence="2">Aminotransferase class V-fold PLP-dependent enzyme</fullName>
    </submittedName>
</protein>
<dbReference type="PANTHER" id="PTHR43586:SF15">
    <property type="entry name" value="BLR3095 PROTEIN"/>
    <property type="match status" value="1"/>
</dbReference>
<dbReference type="Proteomes" id="UP000553776">
    <property type="component" value="Unassembled WGS sequence"/>
</dbReference>
<dbReference type="RefSeq" id="WP_185137380.1">
    <property type="nucleotide sequence ID" value="NZ_BORM01000049.1"/>
</dbReference>
<keyword evidence="3" id="KW-1185">Reference proteome</keyword>
<dbReference type="Pfam" id="PF00266">
    <property type="entry name" value="Aminotran_5"/>
    <property type="match status" value="1"/>
</dbReference>
<dbReference type="EMBL" id="JACJVR010000072">
    <property type="protein sequence ID" value="MBB6693398.1"/>
    <property type="molecule type" value="Genomic_DNA"/>
</dbReference>
<organism evidence="2 3">
    <name type="scientific">Cohnella xylanilytica</name>
    <dbReference type="NCBI Taxonomy" id="557555"/>
    <lineage>
        <taxon>Bacteria</taxon>
        <taxon>Bacillati</taxon>
        <taxon>Bacillota</taxon>
        <taxon>Bacilli</taxon>
        <taxon>Bacillales</taxon>
        <taxon>Paenibacillaceae</taxon>
        <taxon>Cohnella</taxon>
    </lineage>
</organism>
<dbReference type="Gene3D" id="3.40.640.10">
    <property type="entry name" value="Type I PLP-dependent aspartate aminotransferase-like (Major domain)"/>
    <property type="match status" value="1"/>
</dbReference>
<dbReference type="PANTHER" id="PTHR43586">
    <property type="entry name" value="CYSTEINE DESULFURASE"/>
    <property type="match status" value="1"/>
</dbReference>
<feature type="domain" description="Aminotransferase class V" evidence="1">
    <location>
        <begin position="18"/>
        <end position="363"/>
    </location>
</feature>
<name>A0A841U2K0_9BACL</name>
<evidence type="ECO:0000313" key="2">
    <source>
        <dbReference type="EMBL" id="MBB6693398.1"/>
    </source>
</evidence>
<keyword evidence="2" id="KW-0808">Transferase</keyword>
<dbReference type="InterPro" id="IPR015422">
    <property type="entry name" value="PyrdxlP-dep_Trfase_small"/>
</dbReference>
<comment type="caution">
    <text evidence="2">The sequence shown here is derived from an EMBL/GenBank/DDBJ whole genome shotgun (WGS) entry which is preliminary data.</text>
</comment>
<gene>
    <name evidence="2" type="ORF">H7B90_18575</name>
</gene>
<dbReference type="Gene3D" id="3.90.1150.10">
    <property type="entry name" value="Aspartate Aminotransferase, domain 1"/>
    <property type="match status" value="1"/>
</dbReference>
<proteinExistence type="predicted"/>
<dbReference type="SUPFAM" id="SSF53383">
    <property type="entry name" value="PLP-dependent transferases"/>
    <property type="match status" value="1"/>
</dbReference>
<evidence type="ECO:0000313" key="3">
    <source>
        <dbReference type="Proteomes" id="UP000553776"/>
    </source>
</evidence>
<dbReference type="GO" id="GO:0008483">
    <property type="term" value="F:transaminase activity"/>
    <property type="evidence" value="ECO:0007669"/>
    <property type="project" value="UniProtKB-KW"/>
</dbReference>
<dbReference type="InterPro" id="IPR000192">
    <property type="entry name" value="Aminotrans_V_dom"/>
</dbReference>
<dbReference type="InterPro" id="IPR015424">
    <property type="entry name" value="PyrdxlP-dep_Trfase"/>
</dbReference>
<sequence length="374" mass="41656">MRALLDKRDFIGLDRCAWFYSGAETPTHREALKAVTEYMTVRSEGPGGRERNAETEWSCKRNLAEMLGGEPEDIAIVSNSSEAISMIAQALPLRAGDNVIVHALEFPSGVLPWLALKERGVEVRVVGHKDWEIGEDDLLARVDGRTRLVLTSHVSYLTGIRIDYRKLYEELSKTDALLVLDATQSLGIVPVDMAMADLVVCSTYKWLLSVHGGGVLAVNPKRAADLRPAYVGWRSVEDRPGADRFETFEFQPDARRFELGYPSYPTVYALERSTRMLLDAGIANIEKHVLTLGGTLLQLLRSMGLRTTTPLEPKRRAGNISFLHDKAEEVAARLRERDVYVMGGDGRVRMSVHAFNDSEDLEKLAKELPSCLGD</sequence>
<accession>A0A841U2K0</accession>